<dbReference type="STRING" id="46914.JP75_18325"/>
<reference evidence="2 3" key="1">
    <citation type="submission" date="2014-08" db="EMBL/GenBank/DDBJ databases">
        <authorList>
            <person name="Hassan Y.I."/>
            <person name="Lepp D."/>
            <person name="Zhou T."/>
        </authorList>
    </citation>
    <scope>NUCLEOTIDE SEQUENCE [LARGE SCALE GENOMIC DNA]</scope>
    <source>
        <strain evidence="2 3">IFO13584</strain>
    </source>
</reference>
<dbReference type="SUPFAM" id="SSF53474">
    <property type="entry name" value="alpha/beta-Hydrolases"/>
    <property type="match status" value="1"/>
</dbReference>
<dbReference type="AlphaFoldDB" id="A0A087LZI5"/>
<gene>
    <name evidence="2" type="ORF">JP75_18325</name>
</gene>
<evidence type="ECO:0000313" key="2">
    <source>
        <dbReference type="EMBL" id="KFL30038.1"/>
    </source>
</evidence>
<dbReference type="InterPro" id="IPR029058">
    <property type="entry name" value="AB_hydrolase_fold"/>
</dbReference>
<dbReference type="EMBL" id="JQGC01000017">
    <property type="protein sequence ID" value="KFL30038.1"/>
    <property type="molecule type" value="Genomic_DNA"/>
</dbReference>
<protein>
    <recommendedName>
        <fullName evidence="1">AB hydrolase-1 domain-containing protein</fullName>
    </recommendedName>
</protein>
<dbReference type="PANTHER" id="PTHR43433">
    <property type="entry name" value="HYDROLASE, ALPHA/BETA FOLD FAMILY PROTEIN"/>
    <property type="match status" value="1"/>
</dbReference>
<keyword evidence="3" id="KW-1185">Reference proteome</keyword>
<evidence type="ECO:0000259" key="1">
    <source>
        <dbReference type="Pfam" id="PF00561"/>
    </source>
</evidence>
<sequence length="277" mass="30131">MPLAKLDDVSIYYDEQGAGDTLVLIPGLGFDHRYYRFAVPILSQHYRVISVDPRGIGQSTKAPPPYEVEVWAADFVKLIPQLSDGPVHVLGTSLGGAMALAVAESAPGLVRTLSVIGAFSELDRAAQINFALRSRLIERLGLSDEVATYMGLWTMSRTFLNTDEGFEQMKLNLSIISKNDPVLYKCFVDSVLAWGRVLDPADTRPKFTTRLGNIGAPTLVIGSGNDHLIPLSLSKIIADGIAGAELVVMDEGGHIPFIERPKDACDIVLRFLGKHGR</sequence>
<accession>A0A087LZI5</accession>
<dbReference type="InterPro" id="IPR000073">
    <property type="entry name" value="AB_hydrolase_1"/>
</dbReference>
<comment type="caution">
    <text evidence="2">The sequence shown here is derived from an EMBL/GenBank/DDBJ whole genome shotgun (WGS) entry which is preliminary data.</text>
</comment>
<dbReference type="Pfam" id="PF00561">
    <property type="entry name" value="Abhydrolase_1"/>
    <property type="match status" value="1"/>
</dbReference>
<feature type="domain" description="AB hydrolase-1" evidence="1">
    <location>
        <begin position="21"/>
        <end position="261"/>
    </location>
</feature>
<dbReference type="Gene3D" id="3.40.50.1820">
    <property type="entry name" value="alpha/beta hydrolase"/>
    <property type="match status" value="1"/>
</dbReference>
<dbReference type="InterPro" id="IPR050471">
    <property type="entry name" value="AB_hydrolase"/>
</dbReference>
<dbReference type="OrthoDB" id="9793083at2"/>
<dbReference type="Proteomes" id="UP000028981">
    <property type="component" value="Unassembled WGS sequence"/>
</dbReference>
<dbReference type="PANTHER" id="PTHR43433:SF1">
    <property type="entry name" value="BLL5160 PROTEIN"/>
    <property type="match status" value="1"/>
</dbReference>
<proteinExistence type="predicted"/>
<evidence type="ECO:0000313" key="3">
    <source>
        <dbReference type="Proteomes" id="UP000028981"/>
    </source>
</evidence>
<dbReference type="RefSeq" id="WP_035085567.1">
    <property type="nucleotide sequence ID" value="NZ_JQGC01000017.1"/>
</dbReference>
<name>A0A087LZI5_9HYPH</name>
<organism evidence="2 3">
    <name type="scientific">Devosia riboflavina</name>
    <dbReference type="NCBI Taxonomy" id="46914"/>
    <lineage>
        <taxon>Bacteria</taxon>
        <taxon>Pseudomonadati</taxon>
        <taxon>Pseudomonadota</taxon>
        <taxon>Alphaproteobacteria</taxon>
        <taxon>Hyphomicrobiales</taxon>
        <taxon>Devosiaceae</taxon>
        <taxon>Devosia</taxon>
    </lineage>
</organism>
<dbReference type="PRINTS" id="PR00111">
    <property type="entry name" value="ABHYDROLASE"/>
</dbReference>